<sequence length="597" mass="63881">MAFWRNAAESGTGVQRCEDVEVEGCEDARNSHVPDRSLVLGLGTARTRGEVNCESPVPRGTVQLLPPHLHPVRDEGAGVYAGDYLIEGAGVYARDYLIDEGRHFYGGGHGATQGHHAWGNQWLETVLDEAQEYGMPRIHQAVQPPRHMDPSHHMEAAHGVQPPRHMEPSHHMDAAHGVQPPRHMEPLHHMEAAHGVQPPRHMEPCHHMEAAHGVQPPRHMEPAHHVEVACAPMNLQAPMNWNTPVNLHDSNVHAVHGGSSDWFQTLVHPHAGFSDFSTVSTGNGTMHDVDVVHDVDYDSSPDAAGSAPVPDSEPAAVVGGKREGVGGCGRVKRAAASKAADTLSMLMASADNEAVEATAPRAAANMPGDEVPAPGAAANSERGDTAVKGGGNEAAKGDGDTAAKGGGDKGVKVGGKWTEEESVTLVHVKSEFDMEMVRNSVGIAQKSKPEKEKWEVVSKRLGDRGVHKSGAEAKRKWEQIKSRYNRVVFHNRHVSGSKNFFDMTCAEREENKIGIALRESVFKAMDSYYHDDPSANPKNLLDNGVPVGAQSAGSASGNASGSGHAEAGYPDSMAENARLGAGRRRKSAREGAMGESD</sequence>
<accession>A0A388LIJ1</accession>
<dbReference type="EMBL" id="BFEA01000397">
    <property type="protein sequence ID" value="GBG82144.1"/>
    <property type="molecule type" value="Genomic_DNA"/>
</dbReference>
<reference evidence="3 4" key="1">
    <citation type="journal article" date="2018" name="Cell">
        <title>The Chara Genome: Secondary Complexity and Implications for Plant Terrestrialization.</title>
        <authorList>
            <person name="Nishiyama T."/>
            <person name="Sakayama H."/>
            <person name="Vries J.D."/>
            <person name="Buschmann H."/>
            <person name="Saint-Marcoux D."/>
            <person name="Ullrich K.K."/>
            <person name="Haas F.B."/>
            <person name="Vanderstraeten L."/>
            <person name="Becker D."/>
            <person name="Lang D."/>
            <person name="Vosolsobe S."/>
            <person name="Rombauts S."/>
            <person name="Wilhelmsson P.K.I."/>
            <person name="Janitza P."/>
            <person name="Kern R."/>
            <person name="Heyl A."/>
            <person name="Rumpler F."/>
            <person name="Villalobos L.I.A.C."/>
            <person name="Clay J.M."/>
            <person name="Skokan R."/>
            <person name="Toyoda A."/>
            <person name="Suzuki Y."/>
            <person name="Kagoshima H."/>
            <person name="Schijlen E."/>
            <person name="Tajeshwar N."/>
            <person name="Catarino B."/>
            <person name="Hetherington A.J."/>
            <person name="Saltykova A."/>
            <person name="Bonnot C."/>
            <person name="Breuninger H."/>
            <person name="Symeonidi A."/>
            <person name="Radhakrishnan G.V."/>
            <person name="Van Nieuwerburgh F."/>
            <person name="Deforce D."/>
            <person name="Chang C."/>
            <person name="Karol K.G."/>
            <person name="Hedrich R."/>
            <person name="Ulvskov P."/>
            <person name="Glockner G."/>
            <person name="Delwiche C.F."/>
            <person name="Petrasek J."/>
            <person name="Van de Peer Y."/>
            <person name="Friml J."/>
            <person name="Beilby M."/>
            <person name="Dolan L."/>
            <person name="Kohara Y."/>
            <person name="Sugano S."/>
            <person name="Fujiyama A."/>
            <person name="Delaux P.-M."/>
            <person name="Quint M."/>
            <person name="TheiBen G."/>
            <person name="Hagemann M."/>
            <person name="Harholt J."/>
            <person name="Dunand C."/>
            <person name="Zachgo S."/>
            <person name="Langdale J."/>
            <person name="Maumus F."/>
            <person name="Straeten D.V.D."/>
            <person name="Gould S.B."/>
            <person name="Rensing S.A."/>
        </authorList>
    </citation>
    <scope>NUCLEOTIDE SEQUENCE [LARGE SCALE GENOMIC DNA]</scope>
    <source>
        <strain evidence="3 4">S276</strain>
    </source>
</reference>
<dbReference type="PANTHER" id="PTHR33492:SF11">
    <property type="entry name" value="OS04G0670900 PROTEIN"/>
    <property type="match status" value="1"/>
</dbReference>
<name>A0A388LIJ1_CHABU</name>
<feature type="compositionally biased region" description="Basic and acidic residues" evidence="1">
    <location>
        <begin position="146"/>
        <end position="156"/>
    </location>
</feature>
<feature type="region of interest" description="Disordered" evidence="1">
    <location>
        <begin position="533"/>
        <end position="597"/>
    </location>
</feature>
<gene>
    <name evidence="3" type="ORF">CBR_g34425</name>
</gene>
<proteinExistence type="predicted"/>
<dbReference type="Gramene" id="GBG82144">
    <property type="protein sequence ID" value="GBG82144"/>
    <property type="gene ID" value="CBR_g34425"/>
</dbReference>
<feature type="compositionally biased region" description="Basic and acidic residues" evidence="1">
    <location>
        <begin position="164"/>
        <end position="174"/>
    </location>
</feature>
<dbReference type="AlphaFoldDB" id="A0A388LIJ1"/>
<dbReference type="InterPro" id="IPR044822">
    <property type="entry name" value="Myb_DNA-bind_4"/>
</dbReference>
<feature type="compositionally biased region" description="Basic and acidic residues" evidence="1">
    <location>
        <begin position="395"/>
        <end position="411"/>
    </location>
</feature>
<feature type="compositionally biased region" description="Low complexity" evidence="1">
    <location>
        <begin position="548"/>
        <end position="568"/>
    </location>
</feature>
<feature type="region of interest" description="Disordered" evidence="1">
    <location>
        <begin position="358"/>
        <end position="414"/>
    </location>
</feature>
<dbReference type="SMART" id="SM00717">
    <property type="entry name" value="SANT"/>
    <property type="match status" value="1"/>
</dbReference>
<organism evidence="3 4">
    <name type="scientific">Chara braunii</name>
    <name type="common">Braun's stonewort</name>
    <dbReference type="NCBI Taxonomy" id="69332"/>
    <lineage>
        <taxon>Eukaryota</taxon>
        <taxon>Viridiplantae</taxon>
        <taxon>Streptophyta</taxon>
        <taxon>Charophyceae</taxon>
        <taxon>Charales</taxon>
        <taxon>Characeae</taxon>
        <taxon>Chara</taxon>
    </lineage>
</organism>
<protein>
    <recommendedName>
        <fullName evidence="2">Myb-like domain-containing protein</fullName>
    </recommendedName>
</protein>
<evidence type="ECO:0000313" key="4">
    <source>
        <dbReference type="Proteomes" id="UP000265515"/>
    </source>
</evidence>
<dbReference type="Gene3D" id="1.10.10.60">
    <property type="entry name" value="Homeodomain-like"/>
    <property type="match status" value="1"/>
</dbReference>
<dbReference type="Pfam" id="PF13837">
    <property type="entry name" value="Myb_DNA-bind_4"/>
    <property type="match status" value="1"/>
</dbReference>
<dbReference type="PANTHER" id="PTHR33492">
    <property type="entry name" value="OSJNBA0043A12.37 PROTEIN-RELATED"/>
    <property type="match status" value="1"/>
</dbReference>
<keyword evidence="4" id="KW-1185">Reference proteome</keyword>
<dbReference type="InterPro" id="IPR001005">
    <property type="entry name" value="SANT/Myb"/>
</dbReference>
<feature type="domain" description="Myb-like" evidence="2">
    <location>
        <begin position="415"/>
        <end position="481"/>
    </location>
</feature>
<dbReference type="PROSITE" id="PS50090">
    <property type="entry name" value="MYB_LIKE"/>
    <property type="match status" value="1"/>
</dbReference>
<feature type="region of interest" description="Disordered" evidence="1">
    <location>
        <begin position="143"/>
        <end position="176"/>
    </location>
</feature>
<dbReference type="Proteomes" id="UP000265515">
    <property type="component" value="Unassembled WGS sequence"/>
</dbReference>
<comment type="caution">
    <text evidence="3">The sequence shown here is derived from an EMBL/GenBank/DDBJ whole genome shotgun (WGS) entry which is preliminary data.</text>
</comment>
<evidence type="ECO:0000256" key="1">
    <source>
        <dbReference type="SAM" id="MobiDB-lite"/>
    </source>
</evidence>
<evidence type="ECO:0000259" key="2">
    <source>
        <dbReference type="PROSITE" id="PS50090"/>
    </source>
</evidence>
<feature type="region of interest" description="Disordered" evidence="1">
    <location>
        <begin position="297"/>
        <end position="321"/>
    </location>
</feature>
<dbReference type="OrthoDB" id="8058986at2759"/>
<evidence type="ECO:0000313" key="3">
    <source>
        <dbReference type="EMBL" id="GBG82144.1"/>
    </source>
</evidence>